<gene>
    <name evidence="5" type="ORF">M0813_00816</name>
</gene>
<dbReference type="InterPro" id="IPR040663">
    <property type="entry name" value="DNA_pol_D_N"/>
</dbReference>
<protein>
    <submittedName>
        <fullName evidence="5">DNA polymerase delta subunit 2</fullName>
    </submittedName>
</protein>
<organism evidence="5 6">
    <name type="scientific">Anaeramoeba flamelloides</name>
    <dbReference type="NCBI Taxonomy" id="1746091"/>
    <lineage>
        <taxon>Eukaryota</taxon>
        <taxon>Metamonada</taxon>
        <taxon>Anaeramoebidae</taxon>
        <taxon>Anaeramoeba</taxon>
    </lineage>
</organism>
<evidence type="ECO:0000256" key="2">
    <source>
        <dbReference type="ARBA" id="ARBA00022705"/>
    </source>
</evidence>
<sequence>MFNRHSTLYKKLNQRFERKIVSENYQEYSTLYQKRLKYFQEILEEQSQRKWIDEIKENKTNEQTILLNSITVLFEEQQNFENECFVILIGTITIRSNNSLEILNEYTFGYQNVEEKSYSDLQVDNYYSKEQKYFLEDQESCIELVFERKENEDENENENEQNSEHLITGVTLAIKGKIESKRFVVFDYCLPGLPIQKPLSLKKTKTGTKKLVAMVSGLSINGDTKETDLKQELLLDYLTGNLGEKRELAFQAKIVRVIICGGTLARSGIQKRINQKSTTFEYRKKNNCLIAENTEKVDLFLTRLCSSIDVDLMPGAQDPTNLSLPQQRWHRLLIPTACQNKRLNRVTNPYNCKIENIQFLGSSGECLADTIKYYPTEKIQNTEQKFNIFQNTLNYGNISPSCPDTLPCYPYQKSDPFIIEKCPNVYFSGNHDHFKSGIKKYQNILTGEQSVLSIFVPNFSKTSQIVLVDLDSLDCSTISFDF</sequence>
<keyword evidence="6" id="KW-1185">Reference proteome</keyword>
<evidence type="ECO:0000313" key="5">
    <source>
        <dbReference type="EMBL" id="KAJ6231001.1"/>
    </source>
</evidence>
<evidence type="ECO:0000259" key="3">
    <source>
        <dbReference type="Pfam" id="PF04042"/>
    </source>
</evidence>
<dbReference type="InterPro" id="IPR024826">
    <property type="entry name" value="DNA_pol_delta/II_ssu"/>
</dbReference>
<dbReference type="Pfam" id="PF04042">
    <property type="entry name" value="DNA_pol_E_B"/>
    <property type="match status" value="1"/>
</dbReference>
<keyword evidence="2" id="KW-0235">DNA replication</keyword>
<accession>A0ABQ8XEW6</accession>
<dbReference type="Pfam" id="PF18018">
    <property type="entry name" value="DNA_pol_D_N"/>
    <property type="match status" value="1"/>
</dbReference>
<proteinExistence type="inferred from homology"/>
<feature type="domain" description="DNA polymerase delta subunit OB-fold" evidence="4">
    <location>
        <begin position="28"/>
        <end position="187"/>
    </location>
</feature>
<dbReference type="Gene3D" id="2.40.50.430">
    <property type="match status" value="1"/>
</dbReference>
<name>A0ABQ8XEW6_9EUKA</name>
<evidence type="ECO:0000259" key="4">
    <source>
        <dbReference type="Pfam" id="PF18018"/>
    </source>
</evidence>
<dbReference type="PANTHER" id="PTHR10416">
    <property type="entry name" value="DNA POLYMERASE DELTA SUBUNIT 2"/>
    <property type="match status" value="1"/>
</dbReference>
<evidence type="ECO:0000256" key="1">
    <source>
        <dbReference type="ARBA" id="ARBA00006035"/>
    </source>
</evidence>
<dbReference type="InterPro" id="IPR007185">
    <property type="entry name" value="DNA_pol_a/d/e_bsu"/>
</dbReference>
<evidence type="ECO:0000313" key="6">
    <source>
        <dbReference type="Proteomes" id="UP001150062"/>
    </source>
</evidence>
<dbReference type="EMBL" id="JAOAOG010000304">
    <property type="protein sequence ID" value="KAJ6231001.1"/>
    <property type="molecule type" value="Genomic_DNA"/>
</dbReference>
<feature type="domain" description="DNA polymerase alpha/delta/epsilon subunit B" evidence="3">
    <location>
        <begin position="212"/>
        <end position="435"/>
    </location>
</feature>
<dbReference type="Gene3D" id="3.60.21.50">
    <property type="match status" value="1"/>
</dbReference>
<dbReference type="Proteomes" id="UP001150062">
    <property type="component" value="Unassembled WGS sequence"/>
</dbReference>
<comment type="caution">
    <text evidence="5">The sequence shown here is derived from an EMBL/GenBank/DDBJ whole genome shotgun (WGS) entry which is preliminary data.</text>
</comment>
<comment type="similarity">
    <text evidence="1">Belongs to the DNA polymerase delta/II small subunit family.</text>
</comment>
<reference evidence="5" key="1">
    <citation type="submission" date="2022-08" db="EMBL/GenBank/DDBJ databases">
        <title>Novel sulfate-reducing endosymbionts in the free-living metamonad Anaeramoeba.</title>
        <authorList>
            <person name="Jerlstrom-Hultqvist J."/>
            <person name="Cepicka I."/>
            <person name="Gallot-Lavallee L."/>
            <person name="Salas-Leiva D."/>
            <person name="Curtis B.A."/>
            <person name="Zahonova K."/>
            <person name="Pipaliya S."/>
            <person name="Dacks J."/>
            <person name="Roger A.J."/>
        </authorList>
    </citation>
    <scope>NUCLEOTIDE SEQUENCE</scope>
    <source>
        <strain evidence="5">Schooner1</strain>
    </source>
</reference>
<dbReference type="PANTHER" id="PTHR10416:SF0">
    <property type="entry name" value="DNA POLYMERASE DELTA SUBUNIT 2"/>
    <property type="match status" value="1"/>
</dbReference>